<dbReference type="InterPro" id="IPR004682">
    <property type="entry name" value="TRAP_DctP"/>
</dbReference>
<dbReference type="PATRIC" id="fig|162209.4.peg.3848"/>
<dbReference type="EMBL" id="CP013652">
    <property type="protein sequence ID" value="ALS23953.1"/>
    <property type="molecule type" value="Genomic_DNA"/>
</dbReference>
<dbReference type="PANTHER" id="PTHR33376">
    <property type="match status" value="1"/>
</dbReference>
<dbReference type="PROSITE" id="PS51257">
    <property type="entry name" value="PROKAR_LIPOPROTEIN"/>
    <property type="match status" value="1"/>
</dbReference>
<keyword evidence="1" id="KW-0732">Signal</keyword>
<dbReference type="Pfam" id="PF03480">
    <property type="entry name" value="DctP"/>
    <property type="match status" value="1"/>
</dbReference>
<dbReference type="RefSeq" id="WP_062409751.1">
    <property type="nucleotide sequence ID" value="NZ_BJCS01000005.1"/>
</dbReference>
<dbReference type="CDD" id="cd13603">
    <property type="entry name" value="PBP2_TRAP_Siap_TeaA_like"/>
    <property type="match status" value="1"/>
</dbReference>
<evidence type="ECO:0000256" key="1">
    <source>
        <dbReference type="ARBA" id="ARBA00022729"/>
    </source>
</evidence>
<dbReference type="KEGG" id="pnp:IJ22_36150"/>
<proteinExistence type="predicted"/>
<reference evidence="2 3" key="2">
    <citation type="journal article" date="2016" name="Genome Announc.">
        <title>Complete Genome Sequences of Two Interactive Moderate Thermophiles, Paenibacillus napthalenovorans 32O-Y and Paenibacillus sp. 32O-W.</title>
        <authorList>
            <person name="Butler R.R.III."/>
            <person name="Wang J."/>
            <person name="Stark B.C."/>
            <person name="Pombert J.F."/>
        </authorList>
    </citation>
    <scope>NUCLEOTIDE SEQUENCE [LARGE SCALE GENOMIC DNA]</scope>
    <source>
        <strain evidence="2 3">32O-Y</strain>
    </source>
</reference>
<dbReference type="Proteomes" id="UP000061660">
    <property type="component" value="Chromosome"/>
</dbReference>
<sequence precursor="true">MRKTKKVFKTAAIGIMIASLLAACGGGGESAGGTSSGDDGKNQQKLVLKFANITKENSGLAQTAWKIGEELKAKTNGRITVQLFPGGQLGNETDMMQQLNTGSLDMAIITTAQLSSSSPAFGAWLMPFLVKDHKQAYELWTSPESMALFDTLTNDNVKGLGYASSGFRYFLATKPVTGIKDLENFKLRTTPSPTILDFLTSLKVSPTPMPLTEVYTALQTGVIGGVDIDTESVISEKLTEIAKNMTPSKHMYWAGGILINKDRWNGLSDEDKKLIEDAVDVAMKYNVEYVEKNEADLLANASTKFGLTTHQLTNKAEFEPYIKAVQDKWIAKAPEIGKFLEKAKEISKE</sequence>
<keyword evidence="3" id="KW-1185">Reference proteome</keyword>
<evidence type="ECO:0000313" key="2">
    <source>
        <dbReference type="EMBL" id="ALS23953.1"/>
    </source>
</evidence>
<dbReference type="GO" id="GO:0030288">
    <property type="term" value="C:outer membrane-bounded periplasmic space"/>
    <property type="evidence" value="ECO:0007669"/>
    <property type="project" value="InterPro"/>
</dbReference>
<dbReference type="NCBIfam" id="NF037995">
    <property type="entry name" value="TRAP_S1"/>
    <property type="match status" value="1"/>
</dbReference>
<dbReference type="PIRSF" id="PIRSF006470">
    <property type="entry name" value="DctB"/>
    <property type="match status" value="1"/>
</dbReference>
<dbReference type="GO" id="GO:0055085">
    <property type="term" value="P:transmembrane transport"/>
    <property type="evidence" value="ECO:0007669"/>
    <property type="project" value="InterPro"/>
</dbReference>
<dbReference type="OrthoDB" id="9776801at2"/>
<name>A0A0U2UPL8_9BACL</name>
<dbReference type="InterPro" id="IPR038404">
    <property type="entry name" value="TRAP_DctP_sf"/>
</dbReference>
<protein>
    <submittedName>
        <fullName evidence="2">C4-dicarboxylate ABC transporter</fullName>
    </submittedName>
</protein>
<gene>
    <name evidence="2" type="ORF">IJ22_36150</name>
</gene>
<reference evidence="3" key="1">
    <citation type="submission" date="2015-12" db="EMBL/GenBank/DDBJ databases">
        <title>Complete genome sequences of two moderately thermophilic Paenibacillus species.</title>
        <authorList>
            <person name="Butler R.III."/>
            <person name="Wang J."/>
            <person name="Stark B.C."/>
            <person name="Pombert J.-F."/>
        </authorList>
    </citation>
    <scope>NUCLEOTIDE SEQUENCE [LARGE SCALE GENOMIC DNA]</scope>
    <source>
        <strain evidence="3">32O-Y</strain>
    </source>
</reference>
<dbReference type="STRING" id="162209.IJ22_36150"/>
<dbReference type="AlphaFoldDB" id="A0A0U2UPL8"/>
<accession>A0A0U2UPL8</accession>
<dbReference type="InterPro" id="IPR018389">
    <property type="entry name" value="DctP_fam"/>
</dbReference>
<dbReference type="GO" id="GO:0030246">
    <property type="term" value="F:carbohydrate binding"/>
    <property type="evidence" value="ECO:0007669"/>
    <property type="project" value="TreeGrafter"/>
</dbReference>
<evidence type="ECO:0000313" key="3">
    <source>
        <dbReference type="Proteomes" id="UP000061660"/>
    </source>
</evidence>
<dbReference type="Gene3D" id="3.40.190.170">
    <property type="entry name" value="Bacterial extracellular solute-binding protein, family 7"/>
    <property type="match status" value="1"/>
</dbReference>
<organism evidence="2 3">
    <name type="scientific">Paenibacillus naphthalenovorans</name>
    <dbReference type="NCBI Taxonomy" id="162209"/>
    <lineage>
        <taxon>Bacteria</taxon>
        <taxon>Bacillati</taxon>
        <taxon>Bacillota</taxon>
        <taxon>Bacilli</taxon>
        <taxon>Bacillales</taxon>
        <taxon>Paenibacillaceae</taxon>
        <taxon>Paenibacillus</taxon>
    </lineage>
</organism>
<dbReference type="PANTHER" id="PTHR33376:SF2">
    <property type="entry name" value="DICARBOXYLATE-BINDING PERIPLASMIC PROTEIN"/>
    <property type="match status" value="1"/>
</dbReference>